<evidence type="ECO:0000313" key="3">
    <source>
        <dbReference type="Proteomes" id="UP000287972"/>
    </source>
</evidence>
<name>A0A428SHS1_9HYPO</name>
<dbReference type="PANTHER" id="PTHR33112:SF10">
    <property type="entry name" value="TOL"/>
    <property type="match status" value="1"/>
</dbReference>
<dbReference type="PANTHER" id="PTHR33112">
    <property type="entry name" value="DOMAIN PROTEIN, PUTATIVE-RELATED"/>
    <property type="match status" value="1"/>
</dbReference>
<organism evidence="2 3">
    <name type="scientific">Fusarium floridanum</name>
    <dbReference type="NCBI Taxonomy" id="1325733"/>
    <lineage>
        <taxon>Eukaryota</taxon>
        <taxon>Fungi</taxon>
        <taxon>Dikarya</taxon>
        <taxon>Ascomycota</taxon>
        <taxon>Pezizomycotina</taxon>
        <taxon>Sordariomycetes</taxon>
        <taxon>Hypocreomycetidae</taxon>
        <taxon>Hypocreales</taxon>
        <taxon>Nectriaceae</taxon>
        <taxon>Fusarium</taxon>
        <taxon>Fusarium solani species complex</taxon>
    </lineage>
</organism>
<accession>A0A428SHS1</accession>
<dbReference type="EMBL" id="NKCL01000016">
    <property type="protein sequence ID" value="RSL89353.1"/>
    <property type="molecule type" value="Genomic_DNA"/>
</dbReference>
<feature type="domain" description="Heterokaryon incompatibility" evidence="1">
    <location>
        <begin position="220"/>
        <end position="375"/>
    </location>
</feature>
<evidence type="ECO:0000259" key="1">
    <source>
        <dbReference type="Pfam" id="PF06985"/>
    </source>
</evidence>
<keyword evidence="3" id="KW-1185">Reference proteome</keyword>
<reference evidence="2 3" key="1">
    <citation type="submission" date="2017-06" db="EMBL/GenBank/DDBJ databases">
        <title>Comparative genomic analysis of Ambrosia Fusariam Clade fungi.</title>
        <authorList>
            <person name="Stajich J.E."/>
            <person name="Carrillo J."/>
            <person name="Kijimoto T."/>
            <person name="Eskalen A."/>
            <person name="O'Donnell K."/>
            <person name="Kasson M."/>
        </authorList>
    </citation>
    <scope>NUCLEOTIDE SEQUENCE [LARGE SCALE GENOMIC DNA]</scope>
    <source>
        <strain evidence="2 3">NRRL62606</strain>
    </source>
</reference>
<dbReference type="Proteomes" id="UP000287972">
    <property type="component" value="Unassembled WGS sequence"/>
</dbReference>
<gene>
    <name evidence="2" type="ORF">CEP51_001267</name>
</gene>
<dbReference type="Pfam" id="PF06985">
    <property type="entry name" value="HET"/>
    <property type="match status" value="1"/>
</dbReference>
<proteinExistence type="predicted"/>
<evidence type="ECO:0000313" key="2">
    <source>
        <dbReference type="EMBL" id="RSL89353.1"/>
    </source>
</evidence>
<sequence>MTNSSESVQTVEWRCLKCRAIPWDCQQWELNPEKALLERDLALYLDHHDSSVALEASAAAGCSLCINFRARVLHWLSDRDQLPSGQCKLWFHRVIDIHFQIGDDYRHEVFEALVRSKSATWLPESDDQPGPAPSPKSFLPETADDDLETLVRDSIKPWFNDCFNGNRLHLKCKHKFKMDEIGAMPKRLIDVGVGQDPKAKLIILEDEFGQMLPKNEQVRYLILSYCWGSGNDPAKTTRANLANRLKHIDEAILPKTIQDTIKVTRLLGFRYLWVDALCIIQSHAGDNYQDDFKAEAPKMGAYYTNAACLISALGAPDSSTGLFVPRPAHQYSTTSCVIGFDSRTNEYIHLPPPKRSLADKFNASPLLKRGWCFQERLLARRIIYWSRNGVFWNCVGDNATRSEFSSRCDEFATDPRISNSCVFHGFQGPSVGWGLPWEPWMDYIHEYSSKDFSFAKDRLVAVHGLGSRLASIHGGEYFGGVFSSHISWGIMWEADPENDARKKLDYFPSWSWASCQSDLGVIITDTTKPWVECANFGGFPTIQDPLDFHQPKKRMLQVNAPLLRFKPGQYQQGEYLSYDFEVSGVQFNAYYTYDTLDLEPTTQEDLYILVVLLGRVQKGILLRIKGAMYERVGYTSLSYMGGAKGFKELDFWESFRIDVQLL</sequence>
<protein>
    <recommendedName>
        <fullName evidence="1">Heterokaryon incompatibility domain-containing protein</fullName>
    </recommendedName>
</protein>
<dbReference type="InterPro" id="IPR010730">
    <property type="entry name" value="HET"/>
</dbReference>
<comment type="caution">
    <text evidence="2">The sequence shown here is derived from an EMBL/GenBank/DDBJ whole genome shotgun (WGS) entry which is preliminary data.</text>
</comment>
<dbReference type="AlphaFoldDB" id="A0A428SHS1"/>